<feature type="region of interest" description="Disordered" evidence="1">
    <location>
        <begin position="1"/>
        <end position="106"/>
    </location>
</feature>
<keyword evidence="3" id="KW-1185">Reference proteome</keyword>
<gene>
    <name evidence="2" type="ORF">GCM10009836_69000</name>
</gene>
<organism evidence="2 3">
    <name type="scientific">Pseudonocardia ailaonensis</name>
    <dbReference type="NCBI Taxonomy" id="367279"/>
    <lineage>
        <taxon>Bacteria</taxon>
        <taxon>Bacillati</taxon>
        <taxon>Actinomycetota</taxon>
        <taxon>Actinomycetes</taxon>
        <taxon>Pseudonocardiales</taxon>
        <taxon>Pseudonocardiaceae</taxon>
        <taxon>Pseudonocardia</taxon>
    </lineage>
</organism>
<dbReference type="EMBL" id="BAAAQK010000028">
    <property type="protein sequence ID" value="GAA1877817.1"/>
    <property type="molecule type" value="Genomic_DNA"/>
</dbReference>
<comment type="caution">
    <text evidence="2">The sequence shown here is derived from an EMBL/GenBank/DDBJ whole genome shotgun (WGS) entry which is preliminary data.</text>
</comment>
<evidence type="ECO:0000256" key="1">
    <source>
        <dbReference type="SAM" id="MobiDB-lite"/>
    </source>
</evidence>
<sequence>MSGVNDGRKAYRLAHPDGGRADTGDLETSGTDRGRLMKRAAAGDRSAKDALASNPRPDPTPTAEDTSTRPARRPTITDGRRLFRSTRQRPTSTNSTESADLPDDAA</sequence>
<protein>
    <submittedName>
        <fullName evidence="2">Uncharacterized protein</fullName>
    </submittedName>
</protein>
<evidence type="ECO:0000313" key="3">
    <source>
        <dbReference type="Proteomes" id="UP001500449"/>
    </source>
</evidence>
<proteinExistence type="predicted"/>
<feature type="compositionally biased region" description="Basic and acidic residues" evidence="1">
    <location>
        <begin position="30"/>
        <end position="48"/>
    </location>
</feature>
<accession>A0ABN2NSP7</accession>
<evidence type="ECO:0000313" key="2">
    <source>
        <dbReference type="EMBL" id="GAA1877817.1"/>
    </source>
</evidence>
<reference evidence="2 3" key="1">
    <citation type="journal article" date="2019" name="Int. J. Syst. Evol. Microbiol.">
        <title>The Global Catalogue of Microorganisms (GCM) 10K type strain sequencing project: providing services to taxonomists for standard genome sequencing and annotation.</title>
        <authorList>
            <consortium name="The Broad Institute Genomics Platform"/>
            <consortium name="The Broad Institute Genome Sequencing Center for Infectious Disease"/>
            <person name="Wu L."/>
            <person name="Ma J."/>
        </authorList>
    </citation>
    <scope>NUCLEOTIDE SEQUENCE [LARGE SCALE GENOMIC DNA]</scope>
    <source>
        <strain evidence="2 3">JCM 16009</strain>
    </source>
</reference>
<feature type="compositionally biased region" description="Basic and acidic residues" evidence="1">
    <location>
        <begin position="1"/>
        <end position="23"/>
    </location>
</feature>
<name>A0ABN2NSP7_9PSEU</name>
<feature type="compositionally biased region" description="Polar residues" evidence="1">
    <location>
        <begin position="88"/>
        <end position="98"/>
    </location>
</feature>
<dbReference type="Proteomes" id="UP001500449">
    <property type="component" value="Unassembled WGS sequence"/>
</dbReference>